<keyword evidence="3 6" id="KW-1133">Transmembrane helix</keyword>
<evidence type="ECO:0000256" key="2">
    <source>
        <dbReference type="ARBA" id="ARBA00022692"/>
    </source>
</evidence>
<comment type="subcellular location">
    <subcellularLocation>
        <location evidence="1">Membrane</location>
        <topology evidence="1">Multi-pass membrane protein</topology>
    </subcellularLocation>
</comment>
<evidence type="ECO:0000256" key="5">
    <source>
        <dbReference type="SAM" id="MobiDB-lite"/>
    </source>
</evidence>
<dbReference type="AlphaFoldDB" id="A0A5R9QY24"/>
<feature type="transmembrane region" description="Helical" evidence="6">
    <location>
        <begin position="258"/>
        <end position="281"/>
    </location>
</feature>
<evidence type="ECO:0000256" key="1">
    <source>
        <dbReference type="ARBA" id="ARBA00004141"/>
    </source>
</evidence>
<name>A0A5R9QY24_9PSED</name>
<sequence>MASQHSASTAPTPKTAPKSAPQNTQQGTPASADARLKRVLGLPALVFFGLVYMVPLTMFTTYGVVTEMTGGRTATAYLITLLAMLFTAASYSFMVRKYPISGSAYSYTSLSFGPVVGFLSGWSLLLDYLFLPMINYLLIGLFMNIAFPEIPAWMFVVASIALVTVLNVVGISQVAGMSNVIVGAQLVFIVVFVVMSIKTLSGGAAIDFSLPFVGDGSQPGFAPLMAGAAVLCLSFLGFDAVSTMAEETRDARRDIPRAIIITTVIAGLMFTLLAIISQLVFPGSVFQNADSAANEVMLKAGGQFLGNFFTSAYIAGCIGSALASQASVSRIIFTMGRDGILPRSLFGVLHARFQTPVVAILVVSAVSLLAIVLDLTTLASMISFGALVAFSVVNLAVIRTYLGVERRRGAKNVLLYGAIPFIGLCLTLWLWTSLSQLTLVVGLSWFAVGFAYLAVHTGGFRRKAPSVNFEENA</sequence>
<dbReference type="GO" id="GO:0055085">
    <property type="term" value="P:transmembrane transport"/>
    <property type="evidence" value="ECO:0007669"/>
    <property type="project" value="InterPro"/>
</dbReference>
<feature type="transmembrane region" description="Helical" evidence="6">
    <location>
        <begin position="220"/>
        <end position="238"/>
    </location>
</feature>
<evidence type="ECO:0000256" key="4">
    <source>
        <dbReference type="ARBA" id="ARBA00023136"/>
    </source>
</evidence>
<evidence type="ECO:0000259" key="7">
    <source>
        <dbReference type="Pfam" id="PF00324"/>
    </source>
</evidence>
<evidence type="ECO:0000313" key="8">
    <source>
        <dbReference type="EMBL" id="TLX75105.1"/>
    </source>
</evidence>
<dbReference type="PANTHER" id="PTHR42770:SF8">
    <property type="entry name" value="PUTRESCINE IMPORTER PUUP"/>
    <property type="match status" value="1"/>
</dbReference>
<keyword evidence="2 6" id="KW-0812">Transmembrane</keyword>
<dbReference type="Proteomes" id="UP000306635">
    <property type="component" value="Unassembled WGS sequence"/>
</dbReference>
<keyword evidence="9" id="KW-1185">Reference proteome</keyword>
<dbReference type="OrthoDB" id="9804700at2"/>
<feature type="region of interest" description="Disordered" evidence="5">
    <location>
        <begin position="1"/>
        <end position="28"/>
    </location>
</feature>
<feature type="transmembrane region" description="Helical" evidence="6">
    <location>
        <begin position="181"/>
        <end position="200"/>
    </location>
</feature>
<feature type="transmembrane region" description="Helical" evidence="6">
    <location>
        <begin position="413"/>
        <end position="431"/>
    </location>
</feature>
<feature type="transmembrane region" description="Helical" evidence="6">
    <location>
        <begin position="107"/>
        <end position="130"/>
    </location>
</feature>
<dbReference type="Gene3D" id="1.20.1740.10">
    <property type="entry name" value="Amino acid/polyamine transporter I"/>
    <property type="match status" value="1"/>
</dbReference>
<dbReference type="GO" id="GO:0016020">
    <property type="term" value="C:membrane"/>
    <property type="evidence" value="ECO:0007669"/>
    <property type="project" value="UniProtKB-SubCell"/>
</dbReference>
<proteinExistence type="predicted"/>
<dbReference type="InterPro" id="IPR004841">
    <property type="entry name" value="AA-permease/SLC12A_dom"/>
</dbReference>
<feature type="transmembrane region" description="Helical" evidence="6">
    <location>
        <begin position="437"/>
        <end position="455"/>
    </location>
</feature>
<dbReference type="RefSeq" id="WP_138524388.1">
    <property type="nucleotide sequence ID" value="NZ_JAOCBK010000002.1"/>
</dbReference>
<evidence type="ECO:0000313" key="9">
    <source>
        <dbReference type="Proteomes" id="UP000306635"/>
    </source>
</evidence>
<dbReference type="Pfam" id="PF00324">
    <property type="entry name" value="AA_permease"/>
    <property type="match status" value="1"/>
</dbReference>
<feature type="transmembrane region" description="Helical" evidence="6">
    <location>
        <begin position="74"/>
        <end position="95"/>
    </location>
</feature>
<feature type="domain" description="Amino acid permease/ SLC12A" evidence="7">
    <location>
        <begin position="46"/>
        <end position="441"/>
    </location>
</feature>
<dbReference type="InterPro" id="IPR050367">
    <property type="entry name" value="APC_superfamily"/>
</dbReference>
<evidence type="ECO:0000256" key="6">
    <source>
        <dbReference type="SAM" id="Phobius"/>
    </source>
</evidence>
<accession>A0A5R9QY24</accession>
<dbReference type="EMBL" id="SWDV01000022">
    <property type="protein sequence ID" value="TLX75105.1"/>
    <property type="molecule type" value="Genomic_DNA"/>
</dbReference>
<reference evidence="8 9" key="1">
    <citation type="submission" date="2019-04" db="EMBL/GenBank/DDBJ databases">
        <authorList>
            <person name="Li M."/>
        </authorList>
    </citation>
    <scope>NUCLEOTIDE SEQUENCE [LARGE SCALE GENOMIC DNA]</scope>
    <source>
        <strain evidence="8 9">LAM1902</strain>
    </source>
</reference>
<gene>
    <name evidence="8" type="ORF">FAS41_17305</name>
</gene>
<feature type="transmembrane region" description="Helical" evidence="6">
    <location>
        <begin position="150"/>
        <end position="169"/>
    </location>
</feature>
<feature type="transmembrane region" description="Helical" evidence="6">
    <location>
        <begin position="379"/>
        <end position="401"/>
    </location>
</feature>
<protein>
    <submittedName>
        <fullName evidence="8">APC family permease</fullName>
    </submittedName>
</protein>
<feature type="transmembrane region" description="Helical" evidence="6">
    <location>
        <begin position="39"/>
        <end position="62"/>
    </location>
</feature>
<dbReference type="PIRSF" id="PIRSF006060">
    <property type="entry name" value="AA_transporter"/>
    <property type="match status" value="1"/>
</dbReference>
<comment type="caution">
    <text evidence="8">The sequence shown here is derived from an EMBL/GenBank/DDBJ whole genome shotgun (WGS) entry which is preliminary data.</text>
</comment>
<feature type="transmembrane region" description="Helical" evidence="6">
    <location>
        <begin position="312"/>
        <end position="333"/>
    </location>
</feature>
<organism evidence="8 9">
    <name type="scientific">Pseudomonas nicosulfuronedens</name>
    <dbReference type="NCBI Taxonomy" id="2571105"/>
    <lineage>
        <taxon>Bacteria</taxon>
        <taxon>Pseudomonadati</taxon>
        <taxon>Pseudomonadota</taxon>
        <taxon>Gammaproteobacteria</taxon>
        <taxon>Pseudomonadales</taxon>
        <taxon>Pseudomonadaceae</taxon>
        <taxon>Pseudomonas</taxon>
    </lineage>
</organism>
<feature type="transmembrane region" description="Helical" evidence="6">
    <location>
        <begin position="353"/>
        <end position="373"/>
    </location>
</feature>
<keyword evidence="4 6" id="KW-0472">Membrane</keyword>
<dbReference type="PANTHER" id="PTHR42770">
    <property type="entry name" value="AMINO ACID TRANSPORTER-RELATED"/>
    <property type="match status" value="1"/>
</dbReference>
<feature type="compositionally biased region" description="Low complexity" evidence="5">
    <location>
        <begin position="1"/>
        <end position="21"/>
    </location>
</feature>
<evidence type="ECO:0000256" key="3">
    <source>
        <dbReference type="ARBA" id="ARBA00022989"/>
    </source>
</evidence>